<dbReference type="Gene3D" id="3.40.190.290">
    <property type="match status" value="1"/>
</dbReference>
<evidence type="ECO:0000313" key="6">
    <source>
        <dbReference type="EMBL" id="AZN42434.1"/>
    </source>
</evidence>
<evidence type="ECO:0000256" key="3">
    <source>
        <dbReference type="ARBA" id="ARBA00023125"/>
    </source>
</evidence>
<dbReference type="InterPro" id="IPR000847">
    <property type="entry name" value="LysR_HTH_N"/>
</dbReference>
<keyword evidence="7" id="KW-1185">Reference proteome</keyword>
<organism evidence="6 7">
    <name type="scientific">Paenibacillus albus</name>
    <dbReference type="NCBI Taxonomy" id="2495582"/>
    <lineage>
        <taxon>Bacteria</taxon>
        <taxon>Bacillati</taxon>
        <taxon>Bacillota</taxon>
        <taxon>Bacilli</taxon>
        <taxon>Bacillales</taxon>
        <taxon>Paenibacillaceae</taxon>
        <taxon>Paenibacillus</taxon>
    </lineage>
</organism>
<dbReference type="Proteomes" id="UP000272528">
    <property type="component" value="Chromosome"/>
</dbReference>
<reference evidence="7" key="1">
    <citation type="submission" date="2018-12" db="EMBL/GenBank/DDBJ databases">
        <title>Genome sequence of Peanibacillus sp.</title>
        <authorList>
            <person name="Subramani G."/>
            <person name="Srinivasan S."/>
            <person name="Kim M.K."/>
        </authorList>
    </citation>
    <scope>NUCLEOTIDE SEQUENCE [LARGE SCALE GENOMIC DNA]</scope>
    <source>
        <strain evidence="7">18JY67-1</strain>
    </source>
</reference>
<keyword evidence="2" id="KW-0805">Transcription regulation</keyword>
<gene>
    <name evidence="6" type="ORF">EJC50_24175</name>
</gene>
<dbReference type="CDD" id="cd05466">
    <property type="entry name" value="PBP2_LTTR_substrate"/>
    <property type="match status" value="1"/>
</dbReference>
<name>A0A3S9A9Q2_9BACL</name>
<dbReference type="KEGG" id="palb:EJC50_24175"/>
<dbReference type="PANTHER" id="PTHR30126">
    <property type="entry name" value="HTH-TYPE TRANSCRIPTIONAL REGULATOR"/>
    <property type="match status" value="1"/>
</dbReference>
<dbReference type="Gene3D" id="1.10.10.10">
    <property type="entry name" value="Winged helix-like DNA-binding domain superfamily/Winged helix DNA-binding domain"/>
    <property type="match status" value="1"/>
</dbReference>
<evidence type="ECO:0000256" key="2">
    <source>
        <dbReference type="ARBA" id="ARBA00023015"/>
    </source>
</evidence>
<proteinExistence type="inferred from homology"/>
<accession>A0A3S9A9Q2</accession>
<dbReference type="SUPFAM" id="SSF53850">
    <property type="entry name" value="Periplasmic binding protein-like II"/>
    <property type="match status" value="1"/>
</dbReference>
<dbReference type="AlphaFoldDB" id="A0A3S9A9Q2"/>
<sequence length="296" mass="33290">MNLLRFQILVMLERLKKVTSVAEELGVKQPTVSFHMKKLEEEWGMPLFEIKTGKVLLTEAGRLLHHYASDMIRIYKEAELRFAALQQTGNQHFVIGCTDIASSILFSKDWFTLVNEGLEIQIKFETGPSAILLEGLKDRSIDLIVNGGAMVNQTAESMLQSEVIREIPMAIYMANTHPFSKAPSIPSYRLSAYNFVAVDDIDLQASMRRWEDSEKVKLAVKLSTDRVMQALSAVRSGAVLSTLPALRSPQLLSGLTQVPLSGEQPSYALTAMWRSDYWNPALIQRMLLFIKDLLAQ</sequence>
<dbReference type="Pfam" id="PF03466">
    <property type="entry name" value="LysR_substrate"/>
    <property type="match status" value="1"/>
</dbReference>
<dbReference type="GO" id="GO:0000976">
    <property type="term" value="F:transcription cis-regulatory region binding"/>
    <property type="evidence" value="ECO:0007669"/>
    <property type="project" value="TreeGrafter"/>
</dbReference>
<evidence type="ECO:0000256" key="1">
    <source>
        <dbReference type="ARBA" id="ARBA00009437"/>
    </source>
</evidence>
<dbReference type="RefSeq" id="WP_126018121.1">
    <property type="nucleotide sequence ID" value="NZ_CP034437.1"/>
</dbReference>
<dbReference type="InterPro" id="IPR036390">
    <property type="entry name" value="WH_DNA-bd_sf"/>
</dbReference>
<dbReference type="EMBL" id="CP034437">
    <property type="protein sequence ID" value="AZN42434.1"/>
    <property type="molecule type" value="Genomic_DNA"/>
</dbReference>
<evidence type="ECO:0000256" key="4">
    <source>
        <dbReference type="ARBA" id="ARBA00023163"/>
    </source>
</evidence>
<keyword evidence="3" id="KW-0238">DNA-binding</keyword>
<dbReference type="Pfam" id="PF00126">
    <property type="entry name" value="HTH_1"/>
    <property type="match status" value="1"/>
</dbReference>
<dbReference type="PANTHER" id="PTHR30126:SF39">
    <property type="entry name" value="HTH-TYPE TRANSCRIPTIONAL REGULATOR CYSL"/>
    <property type="match status" value="1"/>
</dbReference>
<comment type="similarity">
    <text evidence="1">Belongs to the LysR transcriptional regulatory family.</text>
</comment>
<dbReference type="GO" id="GO:0003700">
    <property type="term" value="F:DNA-binding transcription factor activity"/>
    <property type="evidence" value="ECO:0007669"/>
    <property type="project" value="InterPro"/>
</dbReference>
<feature type="domain" description="HTH lysR-type" evidence="5">
    <location>
        <begin position="1"/>
        <end position="58"/>
    </location>
</feature>
<dbReference type="CDD" id="cd00090">
    <property type="entry name" value="HTH_ARSR"/>
    <property type="match status" value="1"/>
</dbReference>
<dbReference type="OrthoDB" id="9785745at2"/>
<evidence type="ECO:0000259" key="5">
    <source>
        <dbReference type="PROSITE" id="PS50931"/>
    </source>
</evidence>
<keyword evidence="4" id="KW-0804">Transcription</keyword>
<dbReference type="PROSITE" id="PS50931">
    <property type="entry name" value="HTH_LYSR"/>
    <property type="match status" value="1"/>
</dbReference>
<dbReference type="InterPro" id="IPR036388">
    <property type="entry name" value="WH-like_DNA-bd_sf"/>
</dbReference>
<dbReference type="SUPFAM" id="SSF46785">
    <property type="entry name" value="Winged helix' DNA-binding domain"/>
    <property type="match status" value="1"/>
</dbReference>
<evidence type="ECO:0000313" key="7">
    <source>
        <dbReference type="Proteomes" id="UP000272528"/>
    </source>
</evidence>
<dbReference type="InterPro" id="IPR011991">
    <property type="entry name" value="ArsR-like_HTH"/>
</dbReference>
<protein>
    <submittedName>
        <fullName evidence="6">LysR family transcriptional regulator</fullName>
    </submittedName>
</protein>
<dbReference type="InterPro" id="IPR005119">
    <property type="entry name" value="LysR_subst-bd"/>
</dbReference>